<name>A0ABU3B2A2_9ACTN</name>
<proteinExistence type="predicted"/>
<sequence length="60" mass="6600">MQILQSLYDASNRFGTEVRLEPIDAPPTWQGPTFADDSDVAAIITARSDQNRQLGQLPLA</sequence>
<organism evidence="1 2">
    <name type="scientific">Streptomyces lancefieldiae</name>
    <dbReference type="NCBI Taxonomy" id="3075520"/>
    <lineage>
        <taxon>Bacteria</taxon>
        <taxon>Bacillati</taxon>
        <taxon>Actinomycetota</taxon>
        <taxon>Actinomycetes</taxon>
        <taxon>Kitasatosporales</taxon>
        <taxon>Streptomycetaceae</taxon>
        <taxon>Streptomyces</taxon>
    </lineage>
</organism>
<comment type="caution">
    <text evidence="1">The sequence shown here is derived from an EMBL/GenBank/DDBJ whole genome shotgun (WGS) entry which is preliminary data.</text>
</comment>
<accession>A0ABU3B2A2</accession>
<dbReference type="Proteomes" id="UP001180724">
    <property type="component" value="Unassembled WGS sequence"/>
</dbReference>
<keyword evidence="2" id="KW-1185">Reference proteome</keyword>
<evidence type="ECO:0000313" key="1">
    <source>
        <dbReference type="EMBL" id="MDT0616572.1"/>
    </source>
</evidence>
<protein>
    <submittedName>
        <fullName evidence="1">Uncharacterized protein</fullName>
    </submittedName>
</protein>
<gene>
    <name evidence="1" type="ORF">RM812_41555</name>
</gene>
<reference evidence="1" key="1">
    <citation type="submission" date="2024-05" db="EMBL/GenBank/DDBJ databases">
        <title>30 novel species of actinomycetes from the DSMZ collection.</title>
        <authorList>
            <person name="Nouioui I."/>
        </authorList>
    </citation>
    <scope>NUCLEOTIDE SEQUENCE</scope>
    <source>
        <strain evidence="1">DSM 40712</strain>
    </source>
</reference>
<dbReference type="EMBL" id="JAVRFH010000197">
    <property type="protein sequence ID" value="MDT0616572.1"/>
    <property type="molecule type" value="Genomic_DNA"/>
</dbReference>
<evidence type="ECO:0000313" key="2">
    <source>
        <dbReference type="Proteomes" id="UP001180724"/>
    </source>
</evidence>
<dbReference type="RefSeq" id="WP_311586122.1">
    <property type="nucleotide sequence ID" value="NZ_JAVRFH010000197.1"/>
</dbReference>